<keyword evidence="1" id="KW-0812">Transmembrane</keyword>
<feature type="transmembrane region" description="Helical" evidence="1">
    <location>
        <begin position="61"/>
        <end position="78"/>
    </location>
</feature>
<evidence type="ECO:0000313" key="3">
    <source>
        <dbReference type="Proteomes" id="UP000324800"/>
    </source>
</evidence>
<evidence type="ECO:0000313" key="2">
    <source>
        <dbReference type="EMBL" id="KAA6377460.1"/>
    </source>
</evidence>
<name>A0A5J4V590_9EUKA</name>
<keyword evidence="1" id="KW-0472">Membrane</keyword>
<organism evidence="2 3">
    <name type="scientific">Streblomastix strix</name>
    <dbReference type="NCBI Taxonomy" id="222440"/>
    <lineage>
        <taxon>Eukaryota</taxon>
        <taxon>Metamonada</taxon>
        <taxon>Preaxostyla</taxon>
        <taxon>Oxymonadida</taxon>
        <taxon>Streblomastigidae</taxon>
        <taxon>Streblomastix</taxon>
    </lineage>
</organism>
<dbReference type="AlphaFoldDB" id="A0A5J4V590"/>
<accession>A0A5J4V590</accession>
<keyword evidence="1" id="KW-1133">Transmembrane helix</keyword>
<gene>
    <name evidence="2" type="ORF">EZS28_027014</name>
</gene>
<protein>
    <submittedName>
        <fullName evidence="2">Uncharacterized protein</fullName>
    </submittedName>
</protein>
<evidence type="ECO:0000256" key="1">
    <source>
        <dbReference type="SAM" id="Phobius"/>
    </source>
</evidence>
<comment type="caution">
    <text evidence="2">The sequence shown here is derived from an EMBL/GenBank/DDBJ whole genome shotgun (WGS) entry which is preliminary data.</text>
</comment>
<sequence>MSKFGPKLPIFGRILKGIYIRQQYDTKEENCPCPDKTNKIKWDADPRTVAKGICAFESVRVVMGVVAAAVVLPVLALFC</sequence>
<reference evidence="2 3" key="1">
    <citation type="submission" date="2019-03" db="EMBL/GenBank/DDBJ databases">
        <title>Single cell metagenomics reveals metabolic interactions within the superorganism composed of flagellate Streblomastix strix and complex community of Bacteroidetes bacteria on its surface.</title>
        <authorList>
            <person name="Treitli S.C."/>
            <person name="Kolisko M."/>
            <person name="Husnik F."/>
            <person name="Keeling P."/>
            <person name="Hampl V."/>
        </authorList>
    </citation>
    <scope>NUCLEOTIDE SEQUENCE [LARGE SCALE GENOMIC DNA]</scope>
    <source>
        <strain evidence="2">ST1C</strain>
    </source>
</reference>
<proteinExistence type="predicted"/>
<dbReference type="EMBL" id="SNRW01009798">
    <property type="protein sequence ID" value="KAA6377460.1"/>
    <property type="molecule type" value="Genomic_DNA"/>
</dbReference>
<dbReference type="Proteomes" id="UP000324800">
    <property type="component" value="Unassembled WGS sequence"/>
</dbReference>